<dbReference type="GO" id="GO:0070652">
    <property type="term" value="C:HAUS complex"/>
    <property type="evidence" value="ECO:0007669"/>
    <property type="project" value="InterPro"/>
</dbReference>
<dbReference type="InterPro" id="IPR026243">
    <property type="entry name" value="HAUS1"/>
</dbReference>
<evidence type="ECO:0000256" key="2">
    <source>
        <dbReference type="ARBA" id="ARBA00005479"/>
    </source>
</evidence>
<dbReference type="GO" id="GO:0005874">
    <property type="term" value="C:microtubule"/>
    <property type="evidence" value="ECO:0007669"/>
    <property type="project" value="UniProtKB-KW"/>
</dbReference>
<dbReference type="Proteomes" id="UP000828390">
    <property type="component" value="Unassembled WGS sequence"/>
</dbReference>
<reference evidence="11" key="1">
    <citation type="journal article" date="2019" name="bioRxiv">
        <title>The Genome of the Zebra Mussel, Dreissena polymorpha: A Resource for Invasive Species Research.</title>
        <authorList>
            <person name="McCartney M.A."/>
            <person name="Auch B."/>
            <person name="Kono T."/>
            <person name="Mallez S."/>
            <person name="Zhang Y."/>
            <person name="Obille A."/>
            <person name="Becker A."/>
            <person name="Abrahante J.E."/>
            <person name="Garbe J."/>
            <person name="Badalamenti J.P."/>
            <person name="Herman A."/>
            <person name="Mangelson H."/>
            <person name="Liachko I."/>
            <person name="Sullivan S."/>
            <person name="Sone E.D."/>
            <person name="Koren S."/>
            <person name="Silverstein K.A.T."/>
            <person name="Beckman K.B."/>
            <person name="Gohl D.M."/>
        </authorList>
    </citation>
    <scope>NUCLEOTIDE SEQUENCE</scope>
    <source>
        <strain evidence="11">Duluth1</strain>
        <tissue evidence="11">Whole animal</tissue>
    </source>
</reference>
<keyword evidence="4" id="KW-0132">Cell division</keyword>
<dbReference type="GO" id="GO:0007098">
    <property type="term" value="P:centrosome cycle"/>
    <property type="evidence" value="ECO:0007669"/>
    <property type="project" value="TreeGrafter"/>
</dbReference>
<feature type="non-terminal residue" evidence="11">
    <location>
        <position position="1"/>
    </location>
</feature>
<evidence type="ECO:0000256" key="9">
    <source>
        <dbReference type="ARBA" id="ARBA00023306"/>
    </source>
</evidence>
<keyword evidence="12" id="KW-1185">Reference proteome</keyword>
<comment type="subcellular location">
    <subcellularLocation>
        <location evidence="1">Cytoplasm</location>
        <location evidence="1">Cytoskeleton</location>
        <location evidence="1">Spindle</location>
    </subcellularLocation>
</comment>
<dbReference type="GO" id="GO:0005829">
    <property type="term" value="C:cytosol"/>
    <property type="evidence" value="ECO:0007669"/>
    <property type="project" value="TreeGrafter"/>
</dbReference>
<keyword evidence="8" id="KW-0206">Cytoskeleton</keyword>
<comment type="similarity">
    <text evidence="2">Belongs to the HAUS1 family.</text>
</comment>
<accession>A0A9D4KIU9</accession>
<organism evidence="11 12">
    <name type="scientific">Dreissena polymorpha</name>
    <name type="common">Zebra mussel</name>
    <name type="synonym">Mytilus polymorpha</name>
    <dbReference type="NCBI Taxonomy" id="45954"/>
    <lineage>
        <taxon>Eukaryota</taxon>
        <taxon>Metazoa</taxon>
        <taxon>Spiralia</taxon>
        <taxon>Lophotrochozoa</taxon>
        <taxon>Mollusca</taxon>
        <taxon>Bivalvia</taxon>
        <taxon>Autobranchia</taxon>
        <taxon>Heteroconchia</taxon>
        <taxon>Euheterodonta</taxon>
        <taxon>Imparidentia</taxon>
        <taxon>Neoheterodontei</taxon>
        <taxon>Myida</taxon>
        <taxon>Dreissenoidea</taxon>
        <taxon>Dreissenidae</taxon>
        <taxon>Dreissena</taxon>
    </lineage>
</organism>
<evidence type="ECO:0000256" key="1">
    <source>
        <dbReference type="ARBA" id="ARBA00004186"/>
    </source>
</evidence>
<proteinExistence type="inferred from homology"/>
<reference evidence="11" key="2">
    <citation type="submission" date="2020-11" db="EMBL/GenBank/DDBJ databases">
        <authorList>
            <person name="McCartney M.A."/>
            <person name="Auch B."/>
            <person name="Kono T."/>
            <person name="Mallez S."/>
            <person name="Becker A."/>
            <person name="Gohl D.M."/>
            <person name="Silverstein K.A.T."/>
            <person name="Koren S."/>
            <person name="Bechman K.B."/>
            <person name="Herman A."/>
            <person name="Abrahante J.E."/>
            <person name="Garbe J."/>
        </authorList>
    </citation>
    <scope>NUCLEOTIDE SEQUENCE</scope>
    <source>
        <strain evidence="11">Duluth1</strain>
        <tissue evidence="11">Whole animal</tissue>
    </source>
</reference>
<evidence type="ECO:0000256" key="6">
    <source>
        <dbReference type="ARBA" id="ARBA00022776"/>
    </source>
</evidence>
<dbReference type="PANTHER" id="PTHR31570:SF1">
    <property type="entry name" value="HAUS AUGMIN-LIKE COMPLEX SUBUNIT 1"/>
    <property type="match status" value="1"/>
</dbReference>
<keyword evidence="9" id="KW-0131">Cell cycle</keyword>
<comment type="caution">
    <text evidence="11">The sequence shown here is derived from an EMBL/GenBank/DDBJ whole genome shotgun (WGS) entry which is preliminary data.</text>
</comment>
<dbReference type="GO" id="GO:0005819">
    <property type="term" value="C:spindle"/>
    <property type="evidence" value="ECO:0007669"/>
    <property type="project" value="UniProtKB-SubCell"/>
</dbReference>
<evidence type="ECO:0000256" key="10">
    <source>
        <dbReference type="SAM" id="Coils"/>
    </source>
</evidence>
<evidence type="ECO:0000256" key="7">
    <source>
        <dbReference type="ARBA" id="ARBA00023054"/>
    </source>
</evidence>
<dbReference type="AlphaFoldDB" id="A0A9D4KIU9"/>
<keyword evidence="6" id="KW-0498">Mitosis</keyword>
<evidence type="ECO:0000256" key="4">
    <source>
        <dbReference type="ARBA" id="ARBA00022618"/>
    </source>
</evidence>
<dbReference type="GO" id="GO:0051301">
    <property type="term" value="P:cell division"/>
    <property type="evidence" value="ECO:0007669"/>
    <property type="project" value="UniProtKB-KW"/>
</dbReference>
<protein>
    <submittedName>
        <fullName evidence="11">Uncharacterized protein</fullName>
    </submittedName>
</protein>
<dbReference type="EMBL" id="JAIWYP010000004">
    <property type="protein sequence ID" value="KAH3840294.1"/>
    <property type="molecule type" value="Genomic_DNA"/>
</dbReference>
<keyword evidence="7 10" id="KW-0175">Coiled coil</keyword>
<dbReference type="PANTHER" id="PTHR31570">
    <property type="entry name" value="HAUS AUGMIN-LIKE COMPLEX SUBUNIT 1"/>
    <property type="match status" value="1"/>
</dbReference>
<feature type="coiled-coil region" evidence="10">
    <location>
        <begin position="77"/>
        <end position="111"/>
    </location>
</feature>
<evidence type="ECO:0000313" key="12">
    <source>
        <dbReference type="Proteomes" id="UP000828390"/>
    </source>
</evidence>
<dbReference type="GO" id="GO:0051225">
    <property type="term" value="P:spindle assembly"/>
    <property type="evidence" value="ECO:0007669"/>
    <property type="project" value="InterPro"/>
</dbReference>
<feature type="coiled-coil region" evidence="10">
    <location>
        <begin position="178"/>
        <end position="205"/>
    </location>
</feature>
<dbReference type="Pfam" id="PF25762">
    <property type="entry name" value="HAUS1"/>
    <property type="match status" value="1"/>
</dbReference>
<evidence type="ECO:0000256" key="8">
    <source>
        <dbReference type="ARBA" id="ARBA00023212"/>
    </source>
</evidence>
<gene>
    <name evidence="11" type="ORF">DPMN_113741</name>
</gene>
<evidence type="ECO:0000313" key="11">
    <source>
        <dbReference type="EMBL" id="KAH3840294.1"/>
    </source>
</evidence>
<name>A0A9D4KIU9_DREPO</name>
<keyword evidence="5" id="KW-0493">Microtubule</keyword>
<evidence type="ECO:0000256" key="3">
    <source>
        <dbReference type="ARBA" id="ARBA00022490"/>
    </source>
</evidence>
<sequence>RRLEGILDSLGMTSGSLSQSGVMSLRTLANLALTLNTADATDTRLLLALGWLEEETGRVGEARRTQQRLLQQLTHDIQAARIKHSTLSKALEDLESKASAEQCEVEKQAQNTLFMRNKAKEYKSHTQKMEVMLEKTRVDPSIYHQTLTQRAQELDRLKQQIVPLRKQLESYHGLPPDAIQAHVRLEELKETVSTLEEEVRRKIDVMQI</sequence>
<evidence type="ECO:0000256" key="5">
    <source>
        <dbReference type="ARBA" id="ARBA00022701"/>
    </source>
</evidence>
<keyword evidence="3" id="KW-0963">Cytoplasm</keyword>